<sequence>MAQTDGPVIFAADGPSLQAAITQANSSGGAHTIVLSTNATYGFNTPDNYWYGPNALPPIASDITIEGNGSIIQRTTTSRLRFFYVGADPGNPATVGYNSPGAGKLTLRHLTLTNGLALGGNGGGGGAGMGGAIFSQGTLILDAVTLSRNVAQGGNGGTESQTSYGGHAGGGMGQDGGGWGQRGGGFGGAVIPAGSQGAVHGGGGGFGTNDNAIAIQGGGPSNGLGGGVGISSSSGGNGSGNCLNNSTNSGVGGNFGLGGTGGTGIGDTMGTDGSGGGGGGGGIGGGGGGGGIGSYSGGGGGGGGFGGGGGVGGAIGVDGAGGHGGFGGGGGGGGGGIDGPFAGGYGGGDSGFSIAAGSGGGAGMGGAIFNHNGVLSMTNCTLALNGVAGGNGGNLVAVGPPGTMYIGGGSGSGLGGAIFNLNGTITLTSSTLASNVVIAGVPGAGGTAGQAAGGAVYNLVYDSATNRTATITMVNSILAGSSGGVDLVIARPNYTTAATNRGAAVVIATEPNLVQSFTNSGGSFTNSGVILANPLLGPLANNGGGTSTMKLLQGSPALDAGDSALAPFLDQLGGLRVSGLKVDLGAVELQVPTLFGGQFLGNGQYGFSFSGNPANTYRVFGSTNPALPFGGWTLLGQASQSSNGVFQFNDVQAGNYPTRFYRVSQP</sequence>
<dbReference type="Proteomes" id="UP000003688">
    <property type="component" value="Unassembled WGS sequence"/>
</dbReference>
<name>B9XEA6_PEDPL</name>
<proteinExistence type="predicted"/>
<organism evidence="2 3">
    <name type="scientific">Pedosphaera parvula (strain Ellin514)</name>
    <dbReference type="NCBI Taxonomy" id="320771"/>
    <lineage>
        <taxon>Bacteria</taxon>
        <taxon>Pseudomonadati</taxon>
        <taxon>Verrucomicrobiota</taxon>
        <taxon>Pedosphaerae</taxon>
        <taxon>Pedosphaerales</taxon>
        <taxon>Pedosphaeraceae</taxon>
        <taxon>Pedosphaera</taxon>
    </lineage>
</organism>
<feature type="compositionally biased region" description="Gly residues" evidence="1">
    <location>
        <begin position="166"/>
        <end position="187"/>
    </location>
</feature>
<gene>
    <name evidence="2" type="ORF">Cflav_PD4660</name>
</gene>
<dbReference type="PRINTS" id="PR01228">
    <property type="entry name" value="EGGSHELL"/>
</dbReference>
<feature type="region of interest" description="Disordered" evidence="1">
    <location>
        <begin position="152"/>
        <end position="187"/>
    </location>
</feature>
<dbReference type="AlphaFoldDB" id="B9XEA6"/>
<comment type="caution">
    <text evidence="2">The sequence shown here is derived from an EMBL/GenBank/DDBJ whole genome shotgun (WGS) entry which is preliminary data.</text>
</comment>
<dbReference type="EMBL" id="ABOX02000007">
    <property type="protein sequence ID" value="EEF61997.1"/>
    <property type="molecule type" value="Genomic_DNA"/>
</dbReference>
<evidence type="ECO:0000313" key="3">
    <source>
        <dbReference type="Proteomes" id="UP000003688"/>
    </source>
</evidence>
<reference evidence="2 3" key="1">
    <citation type="journal article" date="2011" name="J. Bacteriol.">
        <title>Genome sequence of 'Pedosphaera parvula' Ellin514, an aerobic Verrucomicrobial isolate from pasture soil.</title>
        <authorList>
            <person name="Kant R."/>
            <person name="van Passel M.W."/>
            <person name="Sangwan P."/>
            <person name="Palva A."/>
            <person name="Lucas S."/>
            <person name="Copeland A."/>
            <person name="Lapidus A."/>
            <person name="Glavina Del Rio T."/>
            <person name="Dalin E."/>
            <person name="Tice H."/>
            <person name="Bruce D."/>
            <person name="Goodwin L."/>
            <person name="Pitluck S."/>
            <person name="Chertkov O."/>
            <person name="Larimer F.W."/>
            <person name="Land M.L."/>
            <person name="Hauser L."/>
            <person name="Brettin T.S."/>
            <person name="Detter J.C."/>
            <person name="Han S."/>
            <person name="de Vos W.M."/>
            <person name="Janssen P.H."/>
            <person name="Smidt H."/>
        </authorList>
    </citation>
    <scope>NUCLEOTIDE SEQUENCE [LARGE SCALE GENOMIC DNA]</scope>
    <source>
        <strain evidence="2 3">Ellin514</strain>
    </source>
</reference>
<accession>B9XEA6</accession>
<evidence type="ECO:0000313" key="2">
    <source>
        <dbReference type="EMBL" id="EEF61997.1"/>
    </source>
</evidence>
<evidence type="ECO:0000256" key="1">
    <source>
        <dbReference type="SAM" id="MobiDB-lite"/>
    </source>
</evidence>
<dbReference type="NCBIfam" id="NF041518">
    <property type="entry name" value="choice_anch_Q"/>
    <property type="match status" value="1"/>
</dbReference>
<feature type="compositionally biased region" description="Polar residues" evidence="1">
    <location>
        <begin position="152"/>
        <end position="164"/>
    </location>
</feature>
<dbReference type="STRING" id="320771.Cflav_PD4660"/>
<dbReference type="InterPro" id="IPR059226">
    <property type="entry name" value="Choice_anch_Q_dom"/>
</dbReference>
<keyword evidence="3" id="KW-1185">Reference proteome</keyword>
<protein>
    <submittedName>
        <fullName evidence="2">Uncharacterized protein</fullName>
    </submittedName>
</protein>